<dbReference type="EMBL" id="JAVFWL010000002">
    <property type="protein sequence ID" value="KAK6736165.1"/>
    <property type="molecule type" value="Genomic_DNA"/>
</dbReference>
<accession>A0ABR1CDI5</accession>
<organism evidence="2 3">
    <name type="scientific">Necator americanus</name>
    <name type="common">Human hookworm</name>
    <dbReference type="NCBI Taxonomy" id="51031"/>
    <lineage>
        <taxon>Eukaryota</taxon>
        <taxon>Metazoa</taxon>
        <taxon>Ecdysozoa</taxon>
        <taxon>Nematoda</taxon>
        <taxon>Chromadorea</taxon>
        <taxon>Rhabditida</taxon>
        <taxon>Rhabditina</taxon>
        <taxon>Rhabditomorpha</taxon>
        <taxon>Strongyloidea</taxon>
        <taxon>Ancylostomatidae</taxon>
        <taxon>Bunostominae</taxon>
        <taxon>Necator</taxon>
    </lineage>
</organism>
<proteinExistence type="predicted"/>
<protein>
    <submittedName>
        <fullName evidence="2">Uncharacterized protein</fullName>
    </submittedName>
</protein>
<feature type="compositionally biased region" description="Basic and acidic residues" evidence="1">
    <location>
        <begin position="162"/>
        <end position="201"/>
    </location>
</feature>
<feature type="region of interest" description="Disordered" evidence="1">
    <location>
        <begin position="93"/>
        <end position="120"/>
    </location>
</feature>
<evidence type="ECO:0000313" key="3">
    <source>
        <dbReference type="Proteomes" id="UP001303046"/>
    </source>
</evidence>
<gene>
    <name evidence="2" type="primary">Necator_chrII.g6858</name>
    <name evidence="2" type="ORF">RB195_019065</name>
</gene>
<comment type="caution">
    <text evidence="2">The sequence shown here is derived from an EMBL/GenBank/DDBJ whole genome shotgun (WGS) entry which is preliminary data.</text>
</comment>
<evidence type="ECO:0000256" key="1">
    <source>
        <dbReference type="SAM" id="MobiDB-lite"/>
    </source>
</evidence>
<keyword evidence="3" id="KW-1185">Reference proteome</keyword>
<evidence type="ECO:0000313" key="2">
    <source>
        <dbReference type="EMBL" id="KAK6736165.1"/>
    </source>
</evidence>
<reference evidence="2 3" key="1">
    <citation type="submission" date="2023-08" db="EMBL/GenBank/DDBJ databases">
        <title>A Necator americanus chromosomal reference genome.</title>
        <authorList>
            <person name="Ilik V."/>
            <person name="Petrzelkova K.J."/>
            <person name="Pardy F."/>
            <person name="Fuh T."/>
            <person name="Niatou-Singa F.S."/>
            <person name="Gouil Q."/>
            <person name="Baker L."/>
            <person name="Ritchie M.E."/>
            <person name="Jex A.R."/>
            <person name="Gazzola D."/>
            <person name="Li H."/>
            <person name="Toshio Fujiwara R."/>
            <person name="Zhan B."/>
            <person name="Aroian R.V."/>
            <person name="Pafco B."/>
            <person name="Schwarz E.M."/>
        </authorList>
    </citation>
    <scope>NUCLEOTIDE SEQUENCE [LARGE SCALE GENOMIC DNA]</scope>
    <source>
        <strain evidence="2 3">Aroian</strain>
        <tissue evidence="2">Whole animal</tissue>
    </source>
</reference>
<feature type="region of interest" description="Disordered" evidence="1">
    <location>
        <begin position="17"/>
        <end position="42"/>
    </location>
</feature>
<feature type="compositionally biased region" description="Basic and acidic residues" evidence="1">
    <location>
        <begin position="93"/>
        <end position="105"/>
    </location>
</feature>
<feature type="region of interest" description="Disordered" evidence="1">
    <location>
        <begin position="137"/>
        <end position="225"/>
    </location>
</feature>
<name>A0ABR1CDI5_NECAM</name>
<feature type="compositionally biased region" description="Basic and acidic residues" evidence="1">
    <location>
        <begin position="137"/>
        <end position="149"/>
    </location>
</feature>
<dbReference type="Proteomes" id="UP001303046">
    <property type="component" value="Unassembled WGS sequence"/>
</dbReference>
<sequence>MKLEYCGVKVKVTAVQPTPLPTSGNFSDPDATATGHENRATSDFGGFGEVHITAVYEKHTISPWTLKEVQPFRQLLELLLSCADRRFNHASKRMEAGKNPCEQRRPARSRYNDSSGPEATEHLEELIKACHAENMRRSKVTETKPDTLDKAGGVCDTSRPAGEGHKKENKHSEQDDNEWQKEGGRIGFTKRDELKEKRTVEGIKTGVRNGEPAAEVKTWNNRDKL</sequence>